<dbReference type="RefSeq" id="WP_219872025.1">
    <property type="nucleotide sequence ID" value="NZ_JAHZIJ010000004.1"/>
</dbReference>
<feature type="transmembrane region" description="Helical" evidence="1">
    <location>
        <begin position="94"/>
        <end position="120"/>
    </location>
</feature>
<keyword evidence="1" id="KW-0472">Membrane</keyword>
<name>A0ABS7D5N2_9BACL</name>
<evidence type="ECO:0000256" key="1">
    <source>
        <dbReference type="SAM" id="Phobius"/>
    </source>
</evidence>
<feature type="transmembrane region" description="Helical" evidence="1">
    <location>
        <begin position="12"/>
        <end position="34"/>
    </location>
</feature>
<evidence type="ECO:0008006" key="4">
    <source>
        <dbReference type="Google" id="ProtNLM"/>
    </source>
</evidence>
<dbReference type="Proteomes" id="UP000812277">
    <property type="component" value="Unassembled WGS sequence"/>
</dbReference>
<evidence type="ECO:0000313" key="3">
    <source>
        <dbReference type="Proteomes" id="UP000812277"/>
    </source>
</evidence>
<feature type="transmembrane region" description="Helical" evidence="1">
    <location>
        <begin position="152"/>
        <end position="172"/>
    </location>
</feature>
<keyword evidence="1" id="KW-0812">Transmembrane</keyword>
<evidence type="ECO:0000313" key="2">
    <source>
        <dbReference type="EMBL" id="MBW7474786.1"/>
    </source>
</evidence>
<feature type="transmembrane region" description="Helical" evidence="1">
    <location>
        <begin position="199"/>
        <end position="220"/>
    </location>
</feature>
<keyword evidence="1" id="KW-1133">Transmembrane helix</keyword>
<sequence length="225" mass="24920">MSGFSIRLQLWLKLWFTSLPAIILMLLLPVAAYVLYMASSYRLAFFTSLFYERAAPLVVVFILQWCFSIDYDSKFVGQLLTYPIARWRIIAERALLASLLFISLMCLVSIGLAFFAGGYIWKGLLLSIPVYAGIGGVVVLGTVIGRHSIGGLCAGLAVWILSLYGGASSLYIRPHLLALPGLYEYVSGNLLAGENRWILYNRLCYIGLGLLLSVLSILHINRRSG</sequence>
<protein>
    <recommendedName>
        <fullName evidence="4">ABC transporter permease</fullName>
    </recommendedName>
</protein>
<organism evidence="2 3">
    <name type="scientific">Paenibacillus oenotherae</name>
    <dbReference type="NCBI Taxonomy" id="1435645"/>
    <lineage>
        <taxon>Bacteria</taxon>
        <taxon>Bacillati</taxon>
        <taxon>Bacillota</taxon>
        <taxon>Bacilli</taxon>
        <taxon>Bacillales</taxon>
        <taxon>Paenibacillaceae</taxon>
        <taxon>Paenibacillus</taxon>
    </lineage>
</organism>
<proteinExistence type="predicted"/>
<comment type="caution">
    <text evidence="2">The sequence shown here is derived from an EMBL/GenBank/DDBJ whole genome shotgun (WGS) entry which is preliminary data.</text>
</comment>
<feature type="transmembrane region" description="Helical" evidence="1">
    <location>
        <begin position="126"/>
        <end position="145"/>
    </location>
</feature>
<dbReference type="EMBL" id="JAHZIJ010000004">
    <property type="protein sequence ID" value="MBW7474786.1"/>
    <property type="molecule type" value="Genomic_DNA"/>
</dbReference>
<gene>
    <name evidence="2" type="ORF">K0T92_08510</name>
</gene>
<accession>A0ABS7D5N2</accession>
<reference evidence="2 3" key="1">
    <citation type="submission" date="2021-07" db="EMBL/GenBank/DDBJ databases">
        <title>Paenibacillus radiodurans sp. nov., isolated from the southeastern edge of Tengger Desert.</title>
        <authorList>
            <person name="Zhang G."/>
        </authorList>
    </citation>
    <scope>NUCLEOTIDE SEQUENCE [LARGE SCALE GENOMIC DNA]</scope>
    <source>
        <strain evidence="2 3">DT7-4</strain>
    </source>
</reference>
<keyword evidence="3" id="KW-1185">Reference proteome</keyword>